<protein>
    <submittedName>
        <fullName evidence="2">Uncharacterized protein</fullName>
    </submittedName>
</protein>
<dbReference type="Proteomes" id="UP000275408">
    <property type="component" value="Unassembled WGS sequence"/>
</dbReference>
<evidence type="ECO:0000256" key="1">
    <source>
        <dbReference type="SAM" id="SignalP"/>
    </source>
</evidence>
<accession>A0A3M6TPW7</accession>
<name>A0A3M6TPW7_POCDA</name>
<organism evidence="2 3">
    <name type="scientific">Pocillopora damicornis</name>
    <name type="common">Cauliflower coral</name>
    <name type="synonym">Millepora damicornis</name>
    <dbReference type="NCBI Taxonomy" id="46731"/>
    <lineage>
        <taxon>Eukaryota</taxon>
        <taxon>Metazoa</taxon>
        <taxon>Cnidaria</taxon>
        <taxon>Anthozoa</taxon>
        <taxon>Hexacorallia</taxon>
        <taxon>Scleractinia</taxon>
        <taxon>Astrocoeniina</taxon>
        <taxon>Pocilloporidae</taxon>
        <taxon>Pocillopora</taxon>
    </lineage>
</organism>
<feature type="chain" id="PRO_5017975622" evidence="1">
    <location>
        <begin position="17"/>
        <end position="197"/>
    </location>
</feature>
<evidence type="ECO:0000313" key="3">
    <source>
        <dbReference type="Proteomes" id="UP000275408"/>
    </source>
</evidence>
<dbReference type="EMBL" id="RCHS01003209">
    <property type="protein sequence ID" value="RMX43389.1"/>
    <property type="molecule type" value="Genomic_DNA"/>
</dbReference>
<feature type="signal peptide" evidence="1">
    <location>
        <begin position="1"/>
        <end position="16"/>
    </location>
</feature>
<reference evidence="2 3" key="1">
    <citation type="journal article" date="2018" name="Sci. Rep.">
        <title>Comparative analysis of the Pocillopora damicornis genome highlights role of immune system in coral evolution.</title>
        <authorList>
            <person name="Cunning R."/>
            <person name="Bay R.A."/>
            <person name="Gillette P."/>
            <person name="Baker A.C."/>
            <person name="Traylor-Knowles N."/>
        </authorList>
    </citation>
    <scope>NUCLEOTIDE SEQUENCE [LARGE SCALE GENOMIC DNA]</scope>
    <source>
        <strain evidence="2">RSMAS</strain>
        <tissue evidence="2">Whole animal</tissue>
    </source>
</reference>
<comment type="caution">
    <text evidence="2">The sequence shown here is derived from an EMBL/GenBank/DDBJ whole genome shotgun (WGS) entry which is preliminary data.</text>
</comment>
<proteinExistence type="predicted"/>
<feature type="non-terminal residue" evidence="2">
    <location>
        <position position="197"/>
    </location>
</feature>
<sequence length="197" mass="22199">MMWLLFMLLLFPNRTAHNNLLELGSVCPKCSMIYFRFRGRYLSRRIAYPSNGSFNPFVISNKEAHIVNGNINSEVLEEKRNAICNSTDSNSTYMCEGSNACNQRAIVGAVDVVREPIWSLIRGRCPSFSSMTANAVFSDIFTMQAFGDLTSDLKSLFLIQQCNQTCCTLCNNQILKTTSTIVLYITCPNILPTEFEN</sequence>
<gene>
    <name evidence="2" type="ORF">pdam_00026025</name>
</gene>
<evidence type="ECO:0000313" key="2">
    <source>
        <dbReference type="EMBL" id="RMX43389.1"/>
    </source>
</evidence>
<keyword evidence="3" id="KW-1185">Reference proteome</keyword>
<keyword evidence="1" id="KW-0732">Signal</keyword>
<dbReference type="AlphaFoldDB" id="A0A3M6TPW7"/>